<dbReference type="PIRSF" id="PIRSF016660">
    <property type="entry name" value="YedI"/>
    <property type="match status" value="1"/>
</dbReference>
<feature type="transmembrane region" description="Helical" evidence="1">
    <location>
        <begin position="76"/>
        <end position="94"/>
    </location>
</feature>
<dbReference type="EMBL" id="LAJE02000185">
    <property type="protein sequence ID" value="OEO30804.1"/>
    <property type="molecule type" value="Genomic_DNA"/>
</dbReference>
<dbReference type="GO" id="GO:0005886">
    <property type="term" value="C:plasma membrane"/>
    <property type="evidence" value="ECO:0007669"/>
    <property type="project" value="TreeGrafter"/>
</dbReference>
<name>A0A1E5XQL6_9HYPH</name>
<dbReference type="RefSeq" id="WP_069909996.1">
    <property type="nucleotide sequence ID" value="NZ_LAJE02000185.1"/>
</dbReference>
<keyword evidence="1" id="KW-0472">Membrane</keyword>
<keyword evidence="1" id="KW-0812">Transmembrane</keyword>
<feature type="transmembrane region" description="Helical" evidence="1">
    <location>
        <begin position="286"/>
        <end position="312"/>
    </location>
</feature>
<dbReference type="PANTHER" id="PTHR30503:SF3">
    <property type="entry name" value="INNER MEMBRANE PROTEIN YEDI"/>
    <property type="match status" value="1"/>
</dbReference>
<proteinExistence type="predicted"/>
<reference evidence="2 3" key="1">
    <citation type="journal article" date="2015" name="Genome Announc.">
        <title>Genome Assemblies of Three Soil-Associated Devosia species: D. insulae, D. limi, and D. soli.</title>
        <authorList>
            <person name="Hassan Y.I."/>
            <person name="Lepp D."/>
            <person name="Zhou T."/>
        </authorList>
    </citation>
    <scope>NUCLEOTIDE SEQUENCE [LARGE SCALE GENOMIC DNA]</scope>
    <source>
        <strain evidence="2 3">DS-56</strain>
    </source>
</reference>
<comment type="caution">
    <text evidence="2">The sequence shown here is derived from an EMBL/GenBank/DDBJ whole genome shotgun (WGS) entry which is preliminary data.</text>
</comment>
<accession>A0A1E5XQL6</accession>
<dbReference type="PANTHER" id="PTHR30503">
    <property type="entry name" value="INNER MEMBRANE PROTEIN YEDI"/>
    <property type="match status" value="1"/>
</dbReference>
<dbReference type="Pfam" id="PF05661">
    <property type="entry name" value="DUF808"/>
    <property type="match status" value="1"/>
</dbReference>
<keyword evidence="1" id="KW-1133">Transmembrane helix</keyword>
<gene>
    <name evidence="2" type="ORF">VW23_019450</name>
</gene>
<feature type="transmembrane region" description="Helical" evidence="1">
    <location>
        <begin position="219"/>
        <end position="245"/>
    </location>
</feature>
<evidence type="ECO:0000256" key="1">
    <source>
        <dbReference type="SAM" id="Phobius"/>
    </source>
</evidence>
<dbReference type="AlphaFoldDB" id="A0A1E5XQL6"/>
<dbReference type="Proteomes" id="UP000095463">
    <property type="component" value="Unassembled WGS sequence"/>
</dbReference>
<evidence type="ECO:0000313" key="2">
    <source>
        <dbReference type="EMBL" id="OEO30804.1"/>
    </source>
</evidence>
<feature type="transmembrane region" description="Helical" evidence="1">
    <location>
        <begin position="176"/>
        <end position="198"/>
    </location>
</feature>
<organism evidence="2 3">
    <name type="scientific">Devosia insulae DS-56</name>
    <dbReference type="NCBI Taxonomy" id="1116389"/>
    <lineage>
        <taxon>Bacteria</taxon>
        <taxon>Pseudomonadati</taxon>
        <taxon>Pseudomonadota</taxon>
        <taxon>Alphaproteobacteria</taxon>
        <taxon>Hyphomicrobiales</taxon>
        <taxon>Devosiaceae</taxon>
        <taxon>Devosia</taxon>
    </lineage>
</organism>
<evidence type="ECO:0000313" key="3">
    <source>
        <dbReference type="Proteomes" id="UP000095463"/>
    </source>
</evidence>
<dbReference type="InterPro" id="IPR008526">
    <property type="entry name" value="YedI"/>
</dbReference>
<dbReference type="OrthoDB" id="9814178at2"/>
<protein>
    <submittedName>
        <fullName evidence="2">ABC transporter</fullName>
    </submittedName>
</protein>
<keyword evidence="3" id="KW-1185">Reference proteome</keyword>
<sequence length="329" mass="34039">MSVGLLGLLDDVTALAKVAAASIDDVAGQAAKAGLKAAGAVIDDAAVTPRYVTGFSADRELPIVWKIAVGSIRNKLLFLLPAALALSFFAPWLITPLLMIGGAYLCYEGAEKVFEAVFPHEAHAHEAEATEAVAADPKKLEEERVAGAIQTDFILSAEIMTIALAALPGLPFWEQALVLVVVAFGITAAVYGAVALIVKADDFGLMLASKGRTGVGRATGRGILIAMPWVMQTLSIVGTAAMIWVGGGIIAHGLAELGFAQLEHLIEAIAHGAEEMLPAFGGFIEGLATILADLVLGLALGLLLIPVAGKLIGPAWKTIRAMLPQKPAA</sequence>